<accession>A0A6G1E988</accession>
<proteinExistence type="predicted"/>
<sequence>MTTSEPVQDTLALDFPQPRPRVLLAASGSVAAIKFESLGRSFSEWAQSEPWLPRL</sequence>
<organism evidence="1 2">
    <name type="scientific">Oryza meyeriana var. granulata</name>
    <dbReference type="NCBI Taxonomy" id="110450"/>
    <lineage>
        <taxon>Eukaryota</taxon>
        <taxon>Viridiplantae</taxon>
        <taxon>Streptophyta</taxon>
        <taxon>Embryophyta</taxon>
        <taxon>Tracheophyta</taxon>
        <taxon>Spermatophyta</taxon>
        <taxon>Magnoliopsida</taxon>
        <taxon>Liliopsida</taxon>
        <taxon>Poales</taxon>
        <taxon>Poaceae</taxon>
        <taxon>BOP clade</taxon>
        <taxon>Oryzoideae</taxon>
        <taxon>Oryzeae</taxon>
        <taxon>Oryzinae</taxon>
        <taxon>Oryza</taxon>
        <taxon>Oryza meyeriana</taxon>
    </lineage>
</organism>
<dbReference type="OrthoDB" id="1532798at2759"/>
<evidence type="ECO:0000313" key="2">
    <source>
        <dbReference type="Proteomes" id="UP000479710"/>
    </source>
</evidence>
<gene>
    <name evidence="1" type="ORF">E2562_003141</name>
</gene>
<feature type="non-terminal residue" evidence="1">
    <location>
        <position position="55"/>
    </location>
</feature>
<reference evidence="1 2" key="1">
    <citation type="submission" date="2019-11" db="EMBL/GenBank/DDBJ databases">
        <title>Whole genome sequence of Oryza granulata.</title>
        <authorList>
            <person name="Li W."/>
        </authorList>
    </citation>
    <scope>NUCLEOTIDE SEQUENCE [LARGE SCALE GENOMIC DNA]</scope>
    <source>
        <strain evidence="2">cv. Menghai</strain>
        <tissue evidence="1">Leaf</tissue>
    </source>
</reference>
<dbReference type="Proteomes" id="UP000479710">
    <property type="component" value="Unassembled WGS sequence"/>
</dbReference>
<name>A0A6G1E988_9ORYZ</name>
<comment type="caution">
    <text evidence="1">The sequence shown here is derived from an EMBL/GenBank/DDBJ whole genome shotgun (WGS) entry which is preliminary data.</text>
</comment>
<evidence type="ECO:0000313" key="1">
    <source>
        <dbReference type="EMBL" id="KAF0921348.1"/>
    </source>
</evidence>
<evidence type="ECO:0008006" key="3">
    <source>
        <dbReference type="Google" id="ProtNLM"/>
    </source>
</evidence>
<dbReference type="AlphaFoldDB" id="A0A6G1E988"/>
<keyword evidence="2" id="KW-1185">Reference proteome</keyword>
<dbReference type="EMBL" id="SPHZ02000004">
    <property type="protein sequence ID" value="KAF0921348.1"/>
    <property type="molecule type" value="Genomic_DNA"/>
</dbReference>
<protein>
    <recommendedName>
        <fullName evidence="3">Flavoprotein domain-containing protein</fullName>
    </recommendedName>
</protein>